<organism evidence="1">
    <name type="scientific">Anopheles darlingi</name>
    <name type="common">Mosquito</name>
    <dbReference type="NCBI Taxonomy" id="43151"/>
    <lineage>
        <taxon>Eukaryota</taxon>
        <taxon>Metazoa</taxon>
        <taxon>Ecdysozoa</taxon>
        <taxon>Arthropoda</taxon>
        <taxon>Hexapoda</taxon>
        <taxon>Insecta</taxon>
        <taxon>Pterygota</taxon>
        <taxon>Neoptera</taxon>
        <taxon>Endopterygota</taxon>
        <taxon>Diptera</taxon>
        <taxon>Nematocera</taxon>
        <taxon>Culicoidea</taxon>
        <taxon>Culicidae</taxon>
        <taxon>Anophelinae</taxon>
        <taxon>Anopheles</taxon>
    </lineage>
</organism>
<reference evidence="1" key="1">
    <citation type="submission" date="2018-01" db="EMBL/GenBank/DDBJ databases">
        <title>An insight into the sialome of Amazonian anophelines.</title>
        <authorList>
            <person name="Ribeiro J.M."/>
            <person name="Scarpassa V."/>
            <person name="Calvo E."/>
        </authorList>
    </citation>
    <scope>NUCLEOTIDE SEQUENCE</scope>
</reference>
<protein>
    <submittedName>
        <fullName evidence="1">Putative secreted protein</fullName>
    </submittedName>
</protein>
<dbReference type="EMBL" id="GGFL01010937">
    <property type="protein sequence ID" value="MBW75115.1"/>
    <property type="molecule type" value="Transcribed_RNA"/>
</dbReference>
<evidence type="ECO:0000313" key="1">
    <source>
        <dbReference type="EMBL" id="MBW75115.1"/>
    </source>
</evidence>
<dbReference type="AlphaFoldDB" id="A0A2M4DC47"/>
<name>A0A2M4DC47_ANODA</name>
<proteinExistence type="predicted"/>
<accession>A0A2M4DC47</accession>
<sequence>MAAAVAAAAIKPSSALRFFFFSGLLRSPESPVFRWLLLLPLLLLPLPVPEDDEDDFFKVVVEDGGGVTVGDVATAGAMPVAPTFVARGMISNPPASIAPPAGRFSSIIPDNAVGRIDGLPVLPIAIASVVGGGFPCPDAAKVATFA</sequence>